<protein>
    <submittedName>
        <fullName evidence="1">Uncharacterized protein</fullName>
    </submittedName>
</protein>
<evidence type="ECO:0000313" key="2">
    <source>
        <dbReference type="Proteomes" id="UP000594404"/>
    </source>
</evidence>
<reference evidence="1 2" key="1">
    <citation type="journal article" date="2018" name="Emerg. Microbes Infect.">
        <title>Genomic analysis of oral Campylobacter concisus strains identified a potential bacterial molecular marker associated with active Crohn's disease.</title>
        <authorList>
            <person name="Liu F."/>
            <person name="Ma R."/>
            <person name="Tay C.Y.A."/>
            <person name="Octavia S."/>
            <person name="Lan R."/>
            <person name="Chung H.K.L."/>
            <person name="Riordan S.M."/>
            <person name="Grimm M.C."/>
            <person name="Leong R.W."/>
            <person name="Tanaka M.M."/>
            <person name="Connor S."/>
            <person name="Zhang L."/>
        </authorList>
    </citation>
    <scope>NUCLEOTIDE SEQUENCE [LARGE SCALE GENOMIC DNA]</scope>
    <source>
        <strain evidence="1 2">P1CDO3</strain>
    </source>
</reference>
<gene>
    <name evidence="1" type="ORF">CVT01_01060</name>
</gene>
<dbReference type="Proteomes" id="UP000594404">
    <property type="component" value="Chromosome"/>
</dbReference>
<dbReference type="EMBL" id="CP049266">
    <property type="protein sequence ID" value="QPH91173.1"/>
    <property type="molecule type" value="Genomic_DNA"/>
</dbReference>
<name>A0A7S9RGD4_9BACT</name>
<accession>A0A7S9RGD4</accession>
<organism evidence="1 2">
    <name type="scientific">Campylobacter concisus</name>
    <dbReference type="NCBI Taxonomy" id="199"/>
    <lineage>
        <taxon>Bacteria</taxon>
        <taxon>Pseudomonadati</taxon>
        <taxon>Campylobacterota</taxon>
        <taxon>Epsilonproteobacteria</taxon>
        <taxon>Campylobacterales</taxon>
        <taxon>Campylobacteraceae</taxon>
        <taxon>Campylobacter</taxon>
    </lineage>
</organism>
<proteinExistence type="predicted"/>
<dbReference type="RefSeq" id="WP_107715030.1">
    <property type="nucleotide sequence ID" value="NZ_CP049266.1"/>
</dbReference>
<sequence length="232" mass="24265">MGSDGILRHNGKEYVARSMDITGNKVIYQQLGKNNKPVEVYKITNDKGYFITVRKPKLAAPESSSSTLLKDMTRDIKFYDNSKTVGIVTGATIGGGIDIGSQYINNGYSFKNIDHTEVVINALGGAYGGAASGLFSAVGRGAFVNSSTELYSQLKDSSKDVDTERVVGKGFAGGFYGLFGSLAGAGGKTIKVGDGDLQTAAEAGASIFTGIAQAAADSMNSKDSKNNKDGQK</sequence>
<evidence type="ECO:0000313" key="1">
    <source>
        <dbReference type="EMBL" id="QPH91173.1"/>
    </source>
</evidence>
<dbReference type="AlphaFoldDB" id="A0A7S9RGD4"/>